<dbReference type="EMBL" id="JAPTSV010000008">
    <property type="protein sequence ID" value="KAJ1525562.1"/>
    <property type="molecule type" value="Genomic_DNA"/>
</dbReference>
<dbReference type="GO" id="GO:0071897">
    <property type="term" value="P:DNA biosynthetic process"/>
    <property type="evidence" value="ECO:0007669"/>
    <property type="project" value="UniProtKB-ARBA"/>
</dbReference>
<keyword evidence="1" id="KW-0064">Aspartyl protease</keyword>
<feature type="region of interest" description="Disordered" evidence="2">
    <location>
        <begin position="340"/>
        <end position="370"/>
    </location>
</feature>
<evidence type="ECO:0000256" key="2">
    <source>
        <dbReference type="SAM" id="MobiDB-lite"/>
    </source>
</evidence>
<protein>
    <recommendedName>
        <fullName evidence="8">Retrovirus-related Pol polyprotein from transposon TNT 1-94</fullName>
    </recommendedName>
</protein>
<dbReference type="Proteomes" id="UP001075354">
    <property type="component" value="Chromosome 8"/>
</dbReference>
<reference evidence="6" key="1">
    <citation type="submission" date="2022-12" db="EMBL/GenBank/DDBJ databases">
        <title>Chromosome-level genome assembly of the bean flower thrips Megalurothrips usitatus.</title>
        <authorList>
            <person name="Ma L."/>
            <person name="Liu Q."/>
            <person name="Li H."/>
            <person name="Cai W."/>
        </authorList>
    </citation>
    <scope>NUCLEOTIDE SEQUENCE</scope>
    <source>
        <strain evidence="6">Cailab_2022a</strain>
    </source>
</reference>
<dbReference type="GO" id="GO:0004190">
    <property type="term" value="F:aspartic-type endopeptidase activity"/>
    <property type="evidence" value="ECO:0007669"/>
    <property type="project" value="UniProtKB-KW"/>
</dbReference>
<evidence type="ECO:0000313" key="7">
    <source>
        <dbReference type="Proteomes" id="UP001075354"/>
    </source>
</evidence>
<dbReference type="InterPro" id="IPR057670">
    <property type="entry name" value="SH3_retrovirus"/>
</dbReference>
<evidence type="ECO:0000256" key="1">
    <source>
        <dbReference type="ARBA" id="ARBA00022750"/>
    </source>
</evidence>
<feature type="compositionally biased region" description="Polar residues" evidence="2">
    <location>
        <begin position="1"/>
        <end position="11"/>
    </location>
</feature>
<feature type="region of interest" description="Disordered" evidence="2">
    <location>
        <begin position="1"/>
        <end position="26"/>
    </location>
</feature>
<comment type="caution">
    <text evidence="6">The sequence shown here is derived from an EMBL/GenBank/DDBJ whole genome shotgun (WGS) entry which is preliminary data.</text>
</comment>
<feature type="domain" description="Retrovirus-related Pol polyprotein from transposon TNT 1-94-like beta-barrel" evidence="4">
    <location>
        <begin position="396"/>
        <end position="463"/>
    </location>
</feature>
<sequence>MATRRQQANRQDSADEGTSSGSSSQQFQPLPIELLLGTENWKTWKFAIRVTLVQEGLVNCINSLPSEEARANPESPEMRRDSRAHARICTSLHRSVVIHVIETQYAKEALDVLCSIFEDRGMHRRINLISDLFELKHASFPSLRQYVMAVKDVNSIAATGRPMEDETSAVMLLRNPRPEMRQLRQLIERTCTSAIPGEEGETTIKFEVVVGELLKEARVEEQENKNPGRALKFGANPGPDHHRGRHEQPSTRGQQQRRGDKRKAVDHGPGSQHGQAWQHRPRFNSNNNNQQTTSNTHCAICRVQNHSTSMCRRGPFPPCPHCRRTNHAEDCKYARRNPNESARVDNRENGSAGAKRFRVSGESGGPKGPNKWVMNMARSGESDCVSNGNKNSTEMYIDSAASKTMTGDRDFLHNFTEINNKEPITCTAGQTLYTAGTGTLKLITSECIGLEEIDNVTYVPGHEPDLSNLRVFGCLANVHIPGGTSKKLGDRSRSCVFVGLDDERKGFKVLDLNSKTITTVISVVFDESVFPAKTRAPQAQQENPLVQEETRKLLIPSSTVIYGSPIQSQIGLDTENENSSYWEEYSTTSISRISGDEQSSDPDTSSTTETENSDSPIHVETPQHTRRKRVQKKFPDFITYVNCPNRKNWIEAMQDELDSFEKNSVWKLVPLPAGAKLVDNRRVFRKKENQDGTTLYRARLVAKGYTQMYGVDYHETFAPVVRRTALRILFSTAVNFNLHIDHLDVKNAFLYGDLSEDVFVCQPEGFTEQQSHGKVCKLQKAMYGLKQAARSWYWKIDKVLKPLGFKNLPDEPCVYHRVRKDSVIMLALYVDDFYVIYNSVNDKNDLVKALDSEFEIKDLGEAKNCLGMKLERDWKKGTLLIH</sequence>
<evidence type="ECO:0008006" key="8">
    <source>
        <dbReference type="Google" id="ProtNLM"/>
    </source>
</evidence>
<gene>
    <name evidence="6" type="ORF">ONE63_010366</name>
</gene>
<feature type="domain" description="Retroviral polymerase SH3-like" evidence="5">
    <location>
        <begin position="474"/>
        <end position="535"/>
    </location>
</feature>
<dbReference type="InterPro" id="IPR054722">
    <property type="entry name" value="PolX-like_BBD"/>
</dbReference>
<keyword evidence="1" id="KW-0645">Protease</keyword>
<keyword evidence="1" id="KW-0378">Hydrolase</keyword>
<evidence type="ECO:0000259" key="4">
    <source>
        <dbReference type="Pfam" id="PF22936"/>
    </source>
</evidence>
<evidence type="ECO:0000313" key="6">
    <source>
        <dbReference type="EMBL" id="KAJ1525562.1"/>
    </source>
</evidence>
<evidence type="ECO:0000259" key="5">
    <source>
        <dbReference type="Pfam" id="PF25597"/>
    </source>
</evidence>
<proteinExistence type="predicted"/>
<dbReference type="Pfam" id="PF22936">
    <property type="entry name" value="Pol_BBD"/>
    <property type="match status" value="1"/>
</dbReference>
<evidence type="ECO:0000259" key="3">
    <source>
        <dbReference type="Pfam" id="PF07727"/>
    </source>
</evidence>
<organism evidence="6 7">
    <name type="scientific">Megalurothrips usitatus</name>
    <name type="common">bean blossom thrips</name>
    <dbReference type="NCBI Taxonomy" id="439358"/>
    <lineage>
        <taxon>Eukaryota</taxon>
        <taxon>Metazoa</taxon>
        <taxon>Ecdysozoa</taxon>
        <taxon>Arthropoda</taxon>
        <taxon>Hexapoda</taxon>
        <taxon>Insecta</taxon>
        <taxon>Pterygota</taxon>
        <taxon>Neoptera</taxon>
        <taxon>Paraneoptera</taxon>
        <taxon>Thysanoptera</taxon>
        <taxon>Terebrantia</taxon>
        <taxon>Thripoidea</taxon>
        <taxon>Thripidae</taxon>
        <taxon>Megalurothrips</taxon>
    </lineage>
</organism>
<dbReference type="InterPro" id="IPR013103">
    <property type="entry name" value="RVT_2"/>
</dbReference>
<dbReference type="Pfam" id="PF07727">
    <property type="entry name" value="RVT_2"/>
    <property type="match status" value="1"/>
</dbReference>
<name>A0AAV7XJ88_9NEOP</name>
<feature type="region of interest" description="Disordered" evidence="2">
    <location>
        <begin position="591"/>
        <end position="629"/>
    </location>
</feature>
<dbReference type="PANTHER" id="PTHR47481:SF31">
    <property type="entry name" value="OS01G0873500 PROTEIN"/>
    <property type="match status" value="1"/>
</dbReference>
<accession>A0AAV7XJ88</accession>
<feature type="domain" description="Reverse transcriptase Ty1/copia-type" evidence="3">
    <location>
        <begin position="663"/>
        <end position="873"/>
    </location>
</feature>
<dbReference type="Pfam" id="PF25597">
    <property type="entry name" value="SH3_retrovirus"/>
    <property type="match status" value="1"/>
</dbReference>
<feature type="compositionally biased region" description="Low complexity" evidence="2">
    <location>
        <begin position="601"/>
        <end position="615"/>
    </location>
</feature>
<dbReference type="Pfam" id="PF14223">
    <property type="entry name" value="Retrotran_gag_2"/>
    <property type="match status" value="1"/>
</dbReference>
<feature type="region of interest" description="Disordered" evidence="2">
    <location>
        <begin position="219"/>
        <end position="291"/>
    </location>
</feature>
<dbReference type="InterPro" id="IPR043502">
    <property type="entry name" value="DNA/RNA_pol_sf"/>
</dbReference>
<dbReference type="AlphaFoldDB" id="A0AAV7XJ88"/>
<dbReference type="PANTHER" id="PTHR47481">
    <property type="match status" value="1"/>
</dbReference>
<dbReference type="SUPFAM" id="SSF56672">
    <property type="entry name" value="DNA/RNA polymerases"/>
    <property type="match status" value="1"/>
</dbReference>
<keyword evidence="7" id="KW-1185">Reference proteome</keyword>